<sequence length="148" mass="16787">MMGEPTMEEYMTKTQEDYGSRIAKPKFDEKAKVELKGQFIKQLRDNTFSGSCNEDANEHTKRVLEIADLFTIHGVTQDQLIICISPISLTGAAIRWIRNEPTSSITTWEIKKVNEKVYAAQVGRESCNGPHYSKDFPLKEEGNTLEEA</sequence>
<dbReference type="AlphaFoldDB" id="A0A699HCJ4"/>
<accession>A0A699HCJ4</accession>
<gene>
    <name evidence="1" type="ORF">Tci_358052</name>
</gene>
<reference evidence="1" key="1">
    <citation type="journal article" date="2019" name="Sci. Rep.">
        <title>Draft genome of Tanacetum cinerariifolium, the natural source of mosquito coil.</title>
        <authorList>
            <person name="Yamashiro T."/>
            <person name="Shiraishi A."/>
            <person name="Satake H."/>
            <person name="Nakayama K."/>
        </authorList>
    </citation>
    <scope>NUCLEOTIDE SEQUENCE</scope>
</reference>
<organism evidence="1">
    <name type="scientific">Tanacetum cinerariifolium</name>
    <name type="common">Dalmatian daisy</name>
    <name type="synonym">Chrysanthemum cinerariifolium</name>
    <dbReference type="NCBI Taxonomy" id="118510"/>
    <lineage>
        <taxon>Eukaryota</taxon>
        <taxon>Viridiplantae</taxon>
        <taxon>Streptophyta</taxon>
        <taxon>Embryophyta</taxon>
        <taxon>Tracheophyta</taxon>
        <taxon>Spermatophyta</taxon>
        <taxon>Magnoliopsida</taxon>
        <taxon>eudicotyledons</taxon>
        <taxon>Gunneridae</taxon>
        <taxon>Pentapetalae</taxon>
        <taxon>asterids</taxon>
        <taxon>campanulids</taxon>
        <taxon>Asterales</taxon>
        <taxon>Asteraceae</taxon>
        <taxon>Asteroideae</taxon>
        <taxon>Anthemideae</taxon>
        <taxon>Anthemidinae</taxon>
        <taxon>Tanacetum</taxon>
    </lineage>
</organism>
<name>A0A699HCJ4_TANCI</name>
<proteinExistence type="predicted"/>
<evidence type="ECO:0000313" key="1">
    <source>
        <dbReference type="EMBL" id="GEX86077.1"/>
    </source>
</evidence>
<evidence type="ECO:0008006" key="2">
    <source>
        <dbReference type="Google" id="ProtNLM"/>
    </source>
</evidence>
<comment type="caution">
    <text evidence="1">The sequence shown here is derived from an EMBL/GenBank/DDBJ whole genome shotgun (WGS) entry which is preliminary data.</text>
</comment>
<dbReference type="EMBL" id="BKCJ010134975">
    <property type="protein sequence ID" value="GEX86077.1"/>
    <property type="molecule type" value="Genomic_DNA"/>
</dbReference>
<protein>
    <recommendedName>
        <fullName evidence="2">Reverse transcriptase domain-containing protein</fullName>
    </recommendedName>
</protein>